<dbReference type="InterPro" id="IPR014757">
    <property type="entry name" value="Tscrpt_reg_IclR_C"/>
</dbReference>
<accession>A0A2I2KW03</accession>
<dbReference type="EMBL" id="FZMO01000312">
    <property type="protein sequence ID" value="SNQ49841.1"/>
    <property type="molecule type" value="Genomic_DNA"/>
</dbReference>
<keyword evidence="11" id="KW-1185">Reference proteome</keyword>
<evidence type="ECO:0000313" key="10">
    <source>
        <dbReference type="EMBL" id="SNQ49841.1"/>
    </source>
</evidence>
<dbReference type="AlphaFoldDB" id="A0A2I2KW03"/>
<dbReference type="PANTHER" id="PTHR30136:SF35">
    <property type="entry name" value="HTH-TYPE TRANSCRIPTIONAL REGULATOR RV1719"/>
    <property type="match status" value="1"/>
</dbReference>
<dbReference type="PROSITE" id="PS51078">
    <property type="entry name" value="ICLR_ED"/>
    <property type="match status" value="1"/>
</dbReference>
<evidence type="ECO:0000256" key="7">
    <source>
        <dbReference type="SAM" id="MobiDB-lite"/>
    </source>
</evidence>
<dbReference type="InterPro" id="IPR036390">
    <property type="entry name" value="WH_DNA-bd_sf"/>
</dbReference>
<dbReference type="GO" id="GO:0003700">
    <property type="term" value="F:DNA-binding transcription factor activity"/>
    <property type="evidence" value="ECO:0007669"/>
    <property type="project" value="TreeGrafter"/>
</dbReference>
<dbReference type="SUPFAM" id="SSF55781">
    <property type="entry name" value="GAF domain-like"/>
    <property type="match status" value="2"/>
</dbReference>
<evidence type="ECO:0000256" key="3">
    <source>
        <dbReference type="ARBA" id="ARBA00023125"/>
    </source>
</evidence>
<organism evidence="10 11">
    <name type="scientific">Frankia canadensis</name>
    <dbReference type="NCBI Taxonomy" id="1836972"/>
    <lineage>
        <taxon>Bacteria</taxon>
        <taxon>Bacillati</taxon>
        <taxon>Actinomycetota</taxon>
        <taxon>Actinomycetes</taxon>
        <taxon>Frankiales</taxon>
        <taxon>Frankiaceae</taxon>
        <taxon>Frankia</taxon>
    </lineage>
</organism>
<dbReference type="GO" id="GO:0045892">
    <property type="term" value="P:negative regulation of DNA-templated transcription"/>
    <property type="evidence" value="ECO:0007669"/>
    <property type="project" value="TreeGrafter"/>
</dbReference>
<evidence type="ECO:0000256" key="6">
    <source>
        <dbReference type="ARBA" id="ARBA00070406"/>
    </source>
</evidence>
<dbReference type="Proteomes" id="UP000234331">
    <property type="component" value="Unassembled WGS sequence"/>
</dbReference>
<dbReference type="SMART" id="SM00346">
    <property type="entry name" value="HTH_ICLR"/>
    <property type="match status" value="1"/>
</dbReference>
<evidence type="ECO:0000256" key="1">
    <source>
        <dbReference type="ARBA" id="ARBA00022798"/>
    </source>
</evidence>
<name>A0A2I2KW03_9ACTN</name>
<dbReference type="Pfam" id="PF01614">
    <property type="entry name" value="IclR_C"/>
    <property type="match status" value="1"/>
</dbReference>
<dbReference type="InterPro" id="IPR029016">
    <property type="entry name" value="GAF-like_dom_sf"/>
</dbReference>
<dbReference type="PANTHER" id="PTHR30136">
    <property type="entry name" value="HELIX-TURN-HELIX TRANSCRIPTIONAL REGULATOR, ICLR FAMILY"/>
    <property type="match status" value="1"/>
</dbReference>
<proteinExistence type="predicted"/>
<dbReference type="PROSITE" id="PS51077">
    <property type="entry name" value="HTH_ICLR"/>
    <property type="match status" value="1"/>
</dbReference>
<dbReference type="GO" id="GO:0003677">
    <property type="term" value="F:DNA binding"/>
    <property type="evidence" value="ECO:0007669"/>
    <property type="project" value="UniProtKB-KW"/>
</dbReference>
<dbReference type="Pfam" id="PF09339">
    <property type="entry name" value="HTH_IclR"/>
    <property type="match status" value="1"/>
</dbReference>
<evidence type="ECO:0000256" key="5">
    <source>
        <dbReference type="ARBA" id="ARBA00058938"/>
    </source>
</evidence>
<dbReference type="FunFam" id="1.10.10.10:FF:000056">
    <property type="entry name" value="IclR family transcriptional regulator"/>
    <property type="match status" value="1"/>
</dbReference>
<dbReference type="InterPro" id="IPR050707">
    <property type="entry name" value="HTH_MetabolicPath_Reg"/>
</dbReference>
<dbReference type="Gene3D" id="3.30.450.40">
    <property type="match status" value="1"/>
</dbReference>
<evidence type="ECO:0000259" key="9">
    <source>
        <dbReference type="PROSITE" id="PS51078"/>
    </source>
</evidence>
<gene>
    <name evidence="10" type="ORF">FRACA_380032</name>
</gene>
<dbReference type="SUPFAM" id="SSF46785">
    <property type="entry name" value="Winged helix' DNA-binding domain"/>
    <property type="match status" value="1"/>
</dbReference>
<evidence type="ECO:0000256" key="4">
    <source>
        <dbReference type="ARBA" id="ARBA00023163"/>
    </source>
</evidence>
<evidence type="ECO:0000313" key="11">
    <source>
        <dbReference type="Proteomes" id="UP000234331"/>
    </source>
</evidence>
<feature type="region of interest" description="Disordered" evidence="7">
    <location>
        <begin position="172"/>
        <end position="196"/>
    </location>
</feature>
<feature type="domain" description="IclR-ED" evidence="9">
    <location>
        <begin position="83"/>
        <end position="298"/>
    </location>
</feature>
<evidence type="ECO:0000259" key="8">
    <source>
        <dbReference type="PROSITE" id="PS51077"/>
    </source>
</evidence>
<dbReference type="GO" id="GO:0006071">
    <property type="term" value="P:glycerol metabolic process"/>
    <property type="evidence" value="ECO:0007669"/>
    <property type="project" value="UniProtKB-KW"/>
</dbReference>
<evidence type="ECO:0000256" key="2">
    <source>
        <dbReference type="ARBA" id="ARBA00023015"/>
    </source>
</evidence>
<comment type="function">
    <text evidence="5">May be an activator protein for the gylABX operon.</text>
</comment>
<feature type="domain" description="HTH iclR-type" evidence="8">
    <location>
        <begin position="20"/>
        <end position="82"/>
    </location>
</feature>
<dbReference type="InterPro" id="IPR036388">
    <property type="entry name" value="WH-like_DNA-bd_sf"/>
</dbReference>
<keyword evidence="3" id="KW-0238">DNA-binding</keyword>
<keyword evidence="2" id="KW-0805">Transcription regulation</keyword>
<protein>
    <recommendedName>
        <fullName evidence="6">Glycerol operon regulatory protein</fullName>
    </recommendedName>
</protein>
<sequence>MTVSADLDTGRVARTDPNTVQSVLRASSLLDCFADGRRDSTLTELAAATGLTTSTAYRLLRTLTQAGLLWREPHSERYLPGPALLRLARSVLDTGDVASSREVVESLAVRTGLPVSVAVRVGDGVETILGADGDGVALPDPRTLPRLPLHATALGKVLLAYAAPDLGAAGAEPGAAPGDGWGDDRGPGDGGNGAGLGVVSEAGPDRLPRFTAATIASRADLAVDLSRVLDRAYAVEDLEYTSDRRGVAVPVRGDDGRVVAALGVVGAADVLPLAAVRRTGLELAAAAGALGLPRSLVGRARAEEVTAAVPPPHVPR</sequence>
<reference evidence="10 11" key="1">
    <citation type="submission" date="2017-06" db="EMBL/GenBank/DDBJ databases">
        <authorList>
            <person name="Kim H.J."/>
            <person name="Triplett B.A."/>
        </authorList>
    </citation>
    <scope>NUCLEOTIDE SEQUENCE [LARGE SCALE GENOMIC DNA]</scope>
    <source>
        <strain evidence="10">FRACA_ARgP5</strain>
    </source>
</reference>
<keyword evidence="1" id="KW-0319">Glycerol metabolism</keyword>
<keyword evidence="4" id="KW-0804">Transcription</keyword>
<dbReference type="Gene3D" id="1.10.10.10">
    <property type="entry name" value="Winged helix-like DNA-binding domain superfamily/Winged helix DNA-binding domain"/>
    <property type="match status" value="1"/>
</dbReference>
<dbReference type="InterPro" id="IPR005471">
    <property type="entry name" value="Tscrpt_reg_IclR_N"/>
</dbReference>